<feature type="domain" description="Nudix hydrolase" evidence="2">
    <location>
        <begin position="48"/>
        <end position="175"/>
    </location>
</feature>
<dbReference type="Gene3D" id="3.90.79.10">
    <property type="entry name" value="Nucleoside Triphosphate Pyrophosphohydrolase"/>
    <property type="match status" value="1"/>
</dbReference>
<dbReference type="PANTHER" id="PTHR43736:SF1">
    <property type="entry name" value="DIHYDRONEOPTERIN TRIPHOSPHATE DIPHOSPHATASE"/>
    <property type="match status" value="1"/>
</dbReference>
<proteinExistence type="predicted"/>
<dbReference type="InterPro" id="IPR020476">
    <property type="entry name" value="Nudix_hydrolase"/>
</dbReference>
<dbReference type="PROSITE" id="PS51462">
    <property type="entry name" value="NUDIX"/>
    <property type="match status" value="1"/>
</dbReference>
<dbReference type="Pfam" id="PF00293">
    <property type="entry name" value="NUDIX"/>
    <property type="match status" value="1"/>
</dbReference>
<evidence type="ECO:0000313" key="4">
    <source>
        <dbReference type="Proteomes" id="UP000437065"/>
    </source>
</evidence>
<accession>A0A6B0SUX3</accession>
<reference evidence="3 4" key="1">
    <citation type="submission" date="2019-12" db="EMBL/GenBank/DDBJ databases">
        <title>Isolation and characterization of three novel carbon monoxide-oxidizing members of Halobacteria from salione crusts and soils.</title>
        <authorList>
            <person name="Myers M.R."/>
            <person name="King G.M."/>
        </authorList>
    </citation>
    <scope>NUCLEOTIDE SEQUENCE [LARGE SCALE GENOMIC DNA]</scope>
    <source>
        <strain evidence="3 4">WSA2</strain>
    </source>
</reference>
<name>A0A6B0SUX3_9EURY</name>
<keyword evidence="1" id="KW-0378">Hydrolase</keyword>
<comment type="caution">
    <text evidence="3">The sequence shown here is derived from an EMBL/GenBank/DDBJ whole genome shotgun (WGS) entry which is preliminary data.</text>
</comment>
<dbReference type="InterPro" id="IPR000086">
    <property type="entry name" value="NUDIX_hydrolase_dom"/>
</dbReference>
<dbReference type="EMBL" id="WUUS01000001">
    <property type="protein sequence ID" value="MXR40002.1"/>
    <property type="molecule type" value="Genomic_DNA"/>
</dbReference>
<dbReference type="GO" id="GO:0016787">
    <property type="term" value="F:hydrolase activity"/>
    <property type="evidence" value="ECO:0007669"/>
    <property type="project" value="UniProtKB-KW"/>
</dbReference>
<keyword evidence="4" id="KW-1185">Reference proteome</keyword>
<protein>
    <submittedName>
        <fullName evidence="3">NUDIX domain-containing protein</fullName>
    </submittedName>
</protein>
<evidence type="ECO:0000259" key="2">
    <source>
        <dbReference type="PROSITE" id="PS51462"/>
    </source>
</evidence>
<dbReference type="OrthoDB" id="40462at2157"/>
<evidence type="ECO:0000313" key="3">
    <source>
        <dbReference type="EMBL" id="MXR40002.1"/>
    </source>
</evidence>
<dbReference type="PRINTS" id="PR00502">
    <property type="entry name" value="NUDIXFAMILY"/>
</dbReference>
<dbReference type="InterPro" id="IPR020084">
    <property type="entry name" value="NUDIX_hydrolase_CS"/>
</dbReference>
<dbReference type="RefSeq" id="WP_159662654.1">
    <property type="nucleotide sequence ID" value="NZ_WUUS01000001.1"/>
</dbReference>
<dbReference type="PANTHER" id="PTHR43736">
    <property type="entry name" value="ADP-RIBOSE PYROPHOSPHATASE"/>
    <property type="match status" value="1"/>
</dbReference>
<gene>
    <name evidence="3" type="ORF">GRX01_01335</name>
</gene>
<evidence type="ECO:0000256" key="1">
    <source>
        <dbReference type="ARBA" id="ARBA00022801"/>
    </source>
</evidence>
<dbReference type="PROSITE" id="PS00893">
    <property type="entry name" value="NUDIX_BOX"/>
    <property type="match status" value="1"/>
</dbReference>
<dbReference type="SUPFAM" id="SSF55811">
    <property type="entry name" value="Nudix"/>
    <property type="match status" value="1"/>
</dbReference>
<organism evidence="3 4">
    <name type="scientific">Halobaculum saliterrae</name>
    <dbReference type="NCBI Taxonomy" id="2073113"/>
    <lineage>
        <taxon>Archaea</taxon>
        <taxon>Methanobacteriati</taxon>
        <taxon>Methanobacteriota</taxon>
        <taxon>Stenosarchaea group</taxon>
        <taxon>Halobacteria</taxon>
        <taxon>Halobacteriales</taxon>
        <taxon>Haloferacaceae</taxon>
        <taxon>Halobaculum</taxon>
    </lineage>
</organism>
<sequence>MVDETGIVSIVAIEPSYCHQCGAELTRREIHGRERRSCPDCGHRHFRNAVPAVDVVVRADDAVLLIDPVARDEWELPGGHPEFDEEPANAAVRELEEETGIAADPSSLDLLSAVHSTHRDRHYTMITYVVDYSETDGTPTPGEEATDVEFWSIARILSSPDATRRIDREAIETMLDD</sequence>
<dbReference type="AlphaFoldDB" id="A0A6B0SUX3"/>
<dbReference type="Proteomes" id="UP000437065">
    <property type="component" value="Unassembled WGS sequence"/>
</dbReference>
<dbReference type="InterPro" id="IPR015797">
    <property type="entry name" value="NUDIX_hydrolase-like_dom_sf"/>
</dbReference>